<protein>
    <submittedName>
        <fullName evidence="1">Uncharacterized protein</fullName>
    </submittedName>
</protein>
<sequence length="70" mass="7995">MVQHSGWLCVGIAKPRTTLSRGSRDAETTQYTWSPEAHCYTSFSHASVMSAKSSNIYIYIYIYIYTTYLS</sequence>
<accession>K0S5H8</accession>
<name>K0S5H8_THAOC</name>
<comment type="caution">
    <text evidence="1">The sequence shown here is derived from an EMBL/GenBank/DDBJ whole genome shotgun (WGS) entry which is preliminary data.</text>
</comment>
<proteinExistence type="predicted"/>
<evidence type="ECO:0000313" key="1">
    <source>
        <dbReference type="EMBL" id="EJK61353.1"/>
    </source>
</evidence>
<dbReference type="Proteomes" id="UP000266841">
    <property type="component" value="Unassembled WGS sequence"/>
</dbReference>
<reference evidence="1 2" key="1">
    <citation type="journal article" date="2012" name="Genome Biol.">
        <title>Genome and low-iron response of an oceanic diatom adapted to chronic iron limitation.</title>
        <authorList>
            <person name="Lommer M."/>
            <person name="Specht M."/>
            <person name="Roy A.S."/>
            <person name="Kraemer L."/>
            <person name="Andreson R."/>
            <person name="Gutowska M.A."/>
            <person name="Wolf J."/>
            <person name="Bergner S.V."/>
            <person name="Schilhabel M.B."/>
            <person name="Klostermeier U.C."/>
            <person name="Beiko R.G."/>
            <person name="Rosenstiel P."/>
            <person name="Hippler M."/>
            <person name="Laroche J."/>
        </authorList>
    </citation>
    <scope>NUCLEOTIDE SEQUENCE [LARGE SCALE GENOMIC DNA]</scope>
    <source>
        <strain evidence="1 2">CCMP1005</strain>
    </source>
</reference>
<gene>
    <name evidence="1" type="ORF">THAOC_18176</name>
</gene>
<dbReference type="EMBL" id="AGNL01020110">
    <property type="protein sequence ID" value="EJK61353.1"/>
    <property type="molecule type" value="Genomic_DNA"/>
</dbReference>
<evidence type="ECO:0000313" key="2">
    <source>
        <dbReference type="Proteomes" id="UP000266841"/>
    </source>
</evidence>
<organism evidence="1 2">
    <name type="scientific">Thalassiosira oceanica</name>
    <name type="common">Marine diatom</name>
    <dbReference type="NCBI Taxonomy" id="159749"/>
    <lineage>
        <taxon>Eukaryota</taxon>
        <taxon>Sar</taxon>
        <taxon>Stramenopiles</taxon>
        <taxon>Ochrophyta</taxon>
        <taxon>Bacillariophyta</taxon>
        <taxon>Coscinodiscophyceae</taxon>
        <taxon>Thalassiosirophycidae</taxon>
        <taxon>Thalassiosirales</taxon>
        <taxon>Thalassiosiraceae</taxon>
        <taxon>Thalassiosira</taxon>
    </lineage>
</organism>
<keyword evidence="2" id="KW-1185">Reference proteome</keyword>
<dbReference type="AlphaFoldDB" id="K0S5H8"/>